<name>A0A6N7VVU2_9FIRM</name>
<proteinExistence type="predicted"/>
<protein>
    <submittedName>
        <fullName evidence="1">Uncharacterized protein</fullName>
    </submittedName>
</protein>
<organism evidence="1 2">
    <name type="scientific">Eisenbergiella porci</name>
    <dbReference type="NCBI Taxonomy" id="2652274"/>
    <lineage>
        <taxon>Bacteria</taxon>
        <taxon>Bacillati</taxon>
        <taxon>Bacillota</taxon>
        <taxon>Clostridia</taxon>
        <taxon>Lachnospirales</taxon>
        <taxon>Lachnospiraceae</taxon>
        <taxon>Eisenbergiella</taxon>
    </lineage>
</organism>
<evidence type="ECO:0000313" key="2">
    <source>
        <dbReference type="Proteomes" id="UP000436047"/>
    </source>
</evidence>
<keyword evidence="2" id="KW-1185">Reference proteome</keyword>
<dbReference type="AlphaFoldDB" id="A0A6N7VVU2"/>
<reference evidence="1 2" key="1">
    <citation type="submission" date="2019-08" db="EMBL/GenBank/DDBJ databases">
        <title>In-depth cultivation of the pig gut microbiome towards novel bacterial diversity and tailored functional studies.</title>
        <authorList>
            <person name="Wylensek D."/>
            <person name="Hitch T.C.A."/>
            <person name="Clavel T."/>
        </authorList>
    </citation>
    <scope>NUCLEOTIDE SEQUENCE [LARGE SCALE GENOMIC DNA]</scope>
    <source>
        <strain evidence="1 2">WCA-389-WT-23B</strain>
    </source>
</reference>
<gene>
    <name evidence="1" type="ORF">FYJ45_01770</name>
</gene>
<dbReference type="Proteomes" id="UP000436047">
    <property type="component" value="Unassembled WGS sequence"/>
</dbReference>
<dbReference type="EMBL" id="VUMI01000002">
    <property type="protein sequence ID" value="MSS87119.1"/>
    <property type="molecule type" value="Genomic_DNA"/>
</dbReference>
<comment type="caution">
    <text evidence="1">The sequence shown here is derived from an EMBL/GenBank/DDBJ whole genome shotgun (WGS) entry which is preliminary data.</text>
</comment>
<sequence length="135" mass="15259">MYYDRQNEGRLRSMSVVLGILSVLFMLAVFFFGTGAAARIFADRSVELNVFDIMILHPGGMMDFSAYEKRIGESFPIQKSCSYGIYGWESREFFSLRRQAAQELEKPATAYICGISVGYVYETERLSLSETDAGI</sequence>
<accession>A0A6N7VVU2</accession>
<evidence type="ECO:0000313" key="1">
    <source>
        <dbReference type="EMBL" id="MSS87119.1"/>
    </source>
</evidence>